<gene>
    <name evidence="11" type="ORF">IPN02_15220</name>
</gene>
<comment type="catalytic activity">
    <reaction evidence="9">
        <text>adenosine + phosphate = alpha-D-ribose 1-phosphate + adenine</text>
        <dbReference type="Rhea" id="RHEA:27642"/>
        <dbReference type="ChEBI" id="CHEBI:16335"/>
        <dbReference type="ChEBI" id="CHEBI:16708"/>
        <dbReference type="ChEBI" id="CHEBI:43474"/>
        <dbReference type="ChEBI" id="CHEBI:57720"/>
        <dbReference type="EC" id="2.4.2.1"/>
    </reaction>
    <physiologicalReaction direction="left-to-right" evidence="9">
        <dbReference type="Rhea" id="RHEA:27643"/>
    </physiologicalReaction>
</comment>
<name>A0A936TE99_9ACTN</name>
<keyword evidence="7" id="KW-0862">Zinc</keyword>
<accession>A0A936TE99</accession>
<proteinExistence type="inferred from homology"/>
<dbReference type="CDD" id="cd16833">
    <property type="entry name" value="YfiH"/>
    <property type="match status" value="1"/>
</dbReference>
<dbReference type="PANTHER" id="PTHR30616:SF2">
    <property type="entry name" value="PURINE NUCLEOSIDE PHOSPHORYLASE LACC1"/>
    <property type="match status" value="1"/>
</dbReference>
<dbReference type="Gene3D" id="3.60.140.10">
    <property type="entry name" value="CNF1/YfiH-like putative cysteine hydrolases"/>
    <property type="match status" value="1"/>
</dbReference>
<evidence type="ECO:0000256" key="2">
    <source>
        <dbReference type="ARBA" id="ARBA00003215"/>
    </source>
</evidence>
<reference evidence="11 12" key="1">
    <citation type="submission" date="2020-10" db="EMBL/GenBank/DDBJ databases">
        <title>Connecting structure to function with the recovery of over 1000 high-quality activated sludge metagenome-assembled genomes encoding full-length rRNA genes using long-read sequencing.</title>
        <authorList>
            <person name="Singleton C.M."/>
            <person name="Petriglieri F."/>
            <person name="Kristensen J.M."/>
            <person name="Kirkegaard R.H."/>
            <person name="Michaelsen T.Y."/>
            <person name="Andersen M.H."/>
            <person name="Karst S.M."/>
            <person name="Dueholm M.S."/>
            <person name="Nielsen P.H."/>
            <person name="Albertsen M."/>
        </authorList>
    </citation>
    <scope>NUCLEOTIDE SEQUENCE [LARGE SCALE GENOMIC DNA]</scope>
    <source>
        <strain evidence="11">Lyne_18-Q3-R50-59_MAXAC.006</strain>
    </source>
</reference>
<comment type="function">
    <text evidence="2">Purine nucleoside enzyme that catalyzes the phosphorolysis of adenosine and inosine nucleosides, yielding D-ribose 1-phosphate and the respective free bases, adenine and hypoxanthine. Also catalyzes the phosphorolysis of S-methyl-5'-thioadenosine into adenine and S-methyl-5-thio-alpha-D-ribose 1-phosphate. Also has adenosine deaminase activity.</text>
</comment>
<keyword evidence="5" id="KW-0479">Metal-binding</keyword>
<evidence type="ECO:0000256" key="6">
    <source>
        <dbReference type="ARBA" id="ARBA00022801"/>
    </source>
</evidence>
<dbReference type="InterPro" id="IPR038371">
    <property type="entry name" value="Cu_polyphenol_OxRdtase_sf"/>
</dbReference>
<evidence type="ECO:0000256" key="3">
    <source>
        <dbReference type="ARBA" id="ARBA00007353"/>
    </source>
</evidence>
<evidence type="ECO:0000256" key="4">
    <source>
        <dbReference type="ARBA" id="ARBA00022679"/>
    </source>
</evidence>
<comment type="caution">
    <text evidence="11">The sequence shown here is derived from an EMBL/GenBank/DDBJ whole genome shotgun (WGS) entry which is preliminary data.</text>
</comment>
<sequence length="248" mass="24966">MATTTSTSLPSSAEAPSIDGVDLSSGGAVRWCFTGRAQGDLSESAPAAVARLGSQLEVPIFAVHQVHGDGVDVVTEADLSPAGRPVSAIEADGLVTALTGVGLGIRTADCAPVLLWSPEGVLGAAHGGWGGLEVGIIGAVARSMTDLGATTIDATLGPCIGPECYEFGAEPLARLADRFGPDVCSRTAAGSEALDLRAAVTAATDDAGVRLVASNPPCTACGDDHFSHRAHGDQARQLSVIWRLDAAA</sequence>
<comment type="similarity">
    <text evidence="3">Belongs to the purine nucleoside phosphorylase YfiH/LACC1 family.</text>
</comment>
<comment type="catalytic activity">
    <reaction evidence="1">
        <text>inosine + phosphate = alpha-D-ribose 1-phosphate + hypoxanthine</text>
        <dbReference type="Rhea" id="RHEA:27646"/>
        <dbReference type="ChEBI" id="CHEBI:17368"/>
        <dbReference type="ChEBI" id="CHEBI:17596"/>
        <dbReference type="ChEBI" id="CHEBI:43474"/>
        <dbReference type="ChEBI" id="CHEBI:57720"/>
        <dbReference type="EC" id="2.4.2.1"/>
    </reaction>
    <physiologicalReaction direction="left-to-right" evidence="1">
        <dbReference type="Rhea" id="RHEA:27647"/>
    </physiologicalReaction>
</comment>
<dbReference type="Pfam" id="PF02578">
    <property type="entry name" value="Cu-oxidase_4"/>
    <property type="match status" value="1"/>
</dbReference>
<dbReference type="PANTHER" id="PTHR30616">
    <property type="entry name" value="UNCHARACTERIZED PROTEIN YFIH"/>
    <property type="match status" value="1"/>
</dbReference>
<comment type="catalytic activity">
    <reaction evidence="8">
        <text>adenosine + H2O + H(+) = inosine + NH4(+)</text>
        <dbReference type="Rhea" id="RHEA:24408"/>
        <dbReference type="ChEBI" id="CHEBI:15377"/>
        <dbReference type="ChEBI" id="CHEBI:15378"/>
        <dbReference type="ChEBI" id="CHEBI:16335"/>
        <dbReference type="ChEBI" id="CHEBI:17596"/>
        <dbReference type="ChEBI" id="CHEBI:28938"/>
        <dbReference type="EC" id="3.5.4.4"/>
    </reaction>
    <physiologicalReaction direction="left-to-right" evidence="8">
        <dbReference type="Rhea" id="RHEA:24409"/>
    </physiologicalReaction>
</comment>
<dbReference type="GO" id="GO:0016787">
    <property type="term" value="F:hydrolase activity"/>
    <property type="evidence" value="ECO:0007669"/>
    <property type="project" value="UniProtKB-KW"/>
</dbReference>
<comment type="catalytic activity">
    <reaction evidence="10">
        <text>S-methyl-5'-thioadenosine + phosphate = 5-(methylsulfanyl)-alpha-D-ribose 1-phosphate + adenine</text>
        <dbReference type="Rhea" id="RHEA:11852"/>
        <dbReference type="ChEBI" id="CHEBI:16708"/>
        <dbReference type="ChEBI" id="CHEBI:17509"/>
        <dbReference type="ChEBI" id="CHEBI:43474"/>
        <dbReference type="ChEBI" id="CHEBI:58533"/>
        <dbReference type="EC" id="2.4.2.28"/>
    </reaction>
    <physiologicalReaction direction="left-to-right" evidence="10">
        <dbReference type="Rhea" id="RHEA:11853"/>
    </physiologicalReaction>
</comment>
<evidence type="ECO:0000256" key="5">
    <source>
        <dbReference type="ARBA" id="ARBA00022723"/>
    </source>
</evidence>
<keyword evidence="6" id="KW-0378">Hydrolase</keyword>
<evidence type="ECO:0000313" key="12">
    <source>
        <dbReference type="Proteomes" id="UP000727993"/>
    </source>
</evidence>
<dbReference type="EMBL" id="JADJZA010000008">
    <property type="protein sequence ID" value="MBK9298153.1"/>
    <property type="molecule type" value="Genomic_DNA"/>
</dbReference>
<evidence type="ECO:0000256" key="8">
    <source>
        <dbReference type="ARBA" id="ARBA00047989"/>
    </source>
</evidence>
<evidence type="ECO:0000256" key="7">
    <source>
        <dbReference type="ARBA" id="ARBA00022833"/>
    </source>
</evidence>
<dbReference type="InterPro" id="IPR011324">
    <property type="entry name" value="Cytotoxic_necrot_fac-like_cat"/>
</dbReference>
<dbReference type="AlphaFoldDB" id="A0A936TE99"/>
<dbReference type="GO" id="GO:0017061">
    <property type="term" value="F:S-methyl-5-thioadenosine phosphorylase activity"/>
    <property type="evidence" value="ECO:0007669"/>
    <property type="project" value="UniProtKB-EC"/>
</dbReference>
<evidence type="ECO:0000256" key="9">
    <source>
        <dbReference type="ARBA" id="ARBA00048968"/>
    </source>
</evidence>
<protein>
    <submittedName>
        <fullName evidence="11">Polyphenol oxidase family protein</fullName>
    </submittedName>
</protein>
<keyword evidence="4" id="KW-0808">Transferase</keyword>
<evidence type="ECO:0000256" key="10">
    <source>
        <dbReference type="ARBA" id="ARBA00049893"/>
    </source>
</evidence>
<dbReference type="GO" id="GO:0005507">
    <property type="term" value="F:copper ion binding"/>
    <property type="evidence" value="ECO:0007669"/>
    <property type="project" value="TreeGrafter"/>
</dbReference>
<organism evidence="11 12">
    <name type="scientific">Candidatus Neomicrothrix subdominans</name>
    <dbReference type="NCBI Taxonomy" id="2954438"/>
    <lineage>
        <taxon>Bacteria</taxon>
        <taxon>Bacillati</taxon>
        <taxon>Actinomycetota</taxon>
        <taxon>Acidimicrobiia</taxon>
        <taxon>Acidimicrobiales</taxon>
        <taxon>Microthrixaceae</taxon>
        <taxon>Candidatus Neomicrothrix</taxon>
    </lineage>
</organism>
<dbReference type="SUPFAM" id="SSF64438">
    <property type="entry name" value="CNF1/YfiH-like putative cysteine hydrolases"/>
    <property type="match status" value="1"/>
</dbReference>
<dbReference type="Proteomes" id="UP000727993">
    <property type="component" value="Unassembled WGS sequence"/>
</dbReference>
<dbReference type="InterPro" id="IPR003730">
    <property type="entry name" value="Cu_polyphenol_OxRdtase"/>
</dbReference>
<evidence type="ECO:0000313" key="11">
    <source>
        <dbReference type="EMBL" id="MBK9298153.1"/>
    </source>
</evidence>
<evidence type="ECO:0000256" key="1">
    <source>
        <dbReference type="ARBA" id="ARBA00000553"/>
    </source>
</evidence>